<keyword evidence="3" id="KW-1185">Reference proteome</keyword>
<keyword evidence="1" id="KW-1133">Transmembrane helix</keyword>
<feature type="transmembrane region" description="Helical" evidence="1">
    <location>
        <begin position="16"/>
        <end position="38"/>
    </location>
</feature>
<comment type="caution">
    <text evidence="2">The sequence shown here is derived from an EMBL/GenBank/DDBJ whole genome shotgun (WGS) entry which is preliminary data.</text>
</comment>
<sequence>MRSKPSKPSRDKATPLFVSGLLLIAVAVVGLVTVALAAHY</sequence>
<evidence type="ECO:0000256" key="1">
    <source>
        <dbReference type="SAM" id="Phobius"/>
    </source>
</evidence>
<accession>A0A158B0E4</accession>
<keyword evidence="1" id="KW-0472">Membrane</keyword>
<name>A0A158B0E4_9BURK</name>
<dbReference type="STRING" id="1777141.AWB80_02903"/>
<protein>
    <submittedName>
        <fullName evidence="2">Uncharacterized protein</fullName>
    </submittedName>
</protein>
<evidence type="ECO:0000313" key="3">
    <source>
        <dbReference type="Proteomes" id="UP000054911"/>
    </source>
</evidence>
<keyword evidence="1" id="KW-0812">Transmembrane</keyword>
<gene>
    <name evidence="2" type="ORF">AWB80_02903</name>
</gene>
<organism evidence="2 3">
    <name type="scientific">Caballeronia pedi</name>
    <dbReference type="NCBI Taxonomy" id="1777141"/>
    <lineage>
        <taxon>Bacteria</taxon>
        <taxon>Pseudomonadati</taxon>
        <taxon>Pseudomonadota</taxon>
        <taxon>Betaproteobacteria</taxon>
        <taxon>Burkholderiales</taxon>
        <taxon>Burkholderiaceae</taxon>
        <taxon>Caballeronia</taxon>
    </lineage>
</organism>
<dbReference type="Proteomes" id="UP000054911">
    <property type="component" value="Unassembled WGS sequence"/>
</dbReference>
<reference evidence="2" key="1">
    <citation type="submission" date="2016-01" db="EMBL/GenBank/DDBJ databases">
        <authorList>
            <person name="Peeters C."/>
        </authorList>
    </citation>
    <scope>NUCLEOTIDE SEQUENCE [LARGE SCALE GENOMIC DNA]</scope>
    <source>
        <strain evidence="2">LMG 29323</strain>
    </source>
</reference>
<proteinExistence type="predicted"/>
<dbReference type="EMBL" id="FCOE02000008">
    <property type="protein sequence ID" value="SAK63691.1"/>
    <property type="molecule type" value="Genomic_DNA"/>
</dbReference>
<dbReference type="AlphaFoldDB" id="A0A158B0E4"/>
<evidence type="ECO:0000313" key="2">
    <source>
        <dbReference type="EMBL" id="SAK63691.1"/>
    </source>
</evidence>